<gene>
    <name evidence="8" type="ORF">O3P69_004119</name>
</gene>
<dbReference type="GO" id="GO:0050909">
    <property type="term" value="P:sensory perception of taste"/>
    <property type="evidence" value="ECO:0007669"/>
    <property type="project" value="InterPro"/>
</dbReference>
<proteinExistence type="predicted"/>
<feature type="transmembrane region" description="Helical" evidence="7">
    <location>
        <begin position="264"/>
        <end position="283"/>
    </location>
</feature>
<evidence type="ECO:0000256" key="7">
    <source>
        <dbReference type="SAM" id="Phobius"/>
    </source>
</evidence>
<organism evidence="8 9">
    <name type="scientific">Scylla paramamosain</name>
    <name type="common">Mud crab</name>
    <dbReference type="NCBI Taxonomy" id="85552"/>
    <lineage>
        <taxon>Eukaryota</taxon>
        <taxon>Metazoa</taxon>
        <taxon>Ecdysozoa</taxon>
        <taxon>Arthropoda</taxon>
        <taxon>Crustacea</taxon>
        <taxon>Multicrustacea</taxon>
        <taxon>Malacostraca</taxon>
        <taxon>Eumalacostraca</taxon>
        <taxon>Eucarida</taxon>
        <taxon>Decapoda</taxon>
        <taxon>Pleocyemata</taxon>
        <taxon>Brachyura</taxon>
        <taxon>Eubrachyura</taxon>
        <taxon>Portunoidea</taxon>
        <taxon>Portunidae</taxon>
        <taxon>Portuninae</taxon>
        <taxon>Scylla</taxon>
    </lineage>
</organism>
<evidence type="ECO:0000256" key="3">
    <source>
        <dbReference type="ARBA" id="ARBA00022692"/>
    </source>
</evidence>
<keyword evidence="9" id="KW-1185">Reference proteome</keyword>
<dbReference type="Pfam" id="PF08395">
    <property type="entry name" value="7tm_7"/>
    <property type="match status" value="1"/>
</dbReference>
<dbReference type="AlphaFoldDB" id="A0AAW0UH25"/>
<feature type="transmembrane region" description="Helical" evidence="7">
    <location>
        <begin position="345"/>
        <end position="365"/>
    </location>
</feature>
<sequence>MRSLRQLSSGSQDQDLNPETTAGDIGETHLGLDDIRGSPLSWCRIVGIHVIVRNHLGEYVVSGLSVTQAVAMLGISVVCLGIVGRKLFMPIPLWFFMVLFSVVCGFAFCVFAFTHTFCNARRMQRYMAAFGNVPARVGRGRTVMSGVCYPMLVSVATCLLLPEWVMALPSVLMTSAVPALLDAYMVYFSRGLRDKLQNLAREVRRRDAWTTREVSDVSLRWVAVTQLLKEHNKIFSLTLLLRLLLTLVQAMAYLIVLWATTNKILSCLPVLAVTFLPLLELILRLFHLCQSGEELARAGEGVVAGVRCAAYTQPAASAQQLDLSALAARLEAHQTRLRIWGMDSLSSSTFVTISGLVLTYLVALIQFCASERMDWVGGDQQGVFRRLNICFPEDAQNLTYRPLTESMPPLPALLR</sequence>
<dbReference type="Proteomes" id="UP001487740">
    <property type="component" value="Unassembled WGS sequence"/>
</dbReference>
<evidence type="ECO:0000313" key="8">
    <source>
        <dbReference type="EMBL" id="KAK8398801.1"/>
    </source>
</evidence>
<evidence type="ECO:0000313" key="9">
    <source>
        <dbReference type="Proteomes" id="UP001487740"/>
    </source>
</evidence>
<dbReference type="GO" id="GO:0005886">
    <property type="term" value="C:plasma membrane"/>
    <property type="evidence" value="ECO:0007669"/>
    <property type="project" value="UniProtKB-SubCell"/>
</dbReference>
<keyword evidence="3 7" id="KW-0812">Transmembrane</keyword>
<keyword evidence="5 7" id="KW-0472">Membrane</keyword>
<keyword evidence="2" id="KW-1003">Cell membrane</keyword>
<accession>A0AAW0UH25</accession>
<evidence type="ECO:0000256" key="2">
    <source>
        <dbReference type="ARBA" id="ARBA00022475"/>
    </source>
</evidence>
<feature type="transmembrane region" description="Helical" evidence="7">
    <location>
        <begin position="95"/>
        <end position="118"/>
    </location>
</feature>
<evidence type="ECO:0000256" key="1">
    <source>
        <dbReference type="ARBA" id="ARBA00004651"/>
    </source>
</evidence>
<feature type="compositionally biased region" description="Polar residues" evidence="6">
    <location>
        <begin position="1"/>
        <end position="20"/>
    </location>
</feature>
<name>A0AAW0UH25_SCYPA</name>
<dbReference type="InterPro" id="IPR013604">
    <property type="entry name" value="7TM_chemorcpt"/>
</dbReference>
<feature type="region of interest" description="Disordered" evidence="6">
    <location>
        <begin position="1"/>
        <end position="25"/>
    </location>
</feature>
<feature type="transmembrane region" description="Helical" evidence="7">
    <location>
        <begin position="239"/>
        <end position="258"/>
    </location>
</feature>
<evidence type="ECO:0000256" key="6">
    <source>
        <dbReference type="SAM" id="MobiDB-lite"/>
    </source>
</evidence>
<evidence type="ECO:0008006" key="10">
    <source>
        <dbReference type="Google" id="ProtNLM"/>
    </source>
</evidence>
<feature type="transmembrane region" description="Helical" evidence="7">
    <location>
        <begin position="59"/>
        <end position="83"/>
    </location>
</feature>
<comment type="subcellular location">
    <subcellularLocation>
        <location evidence="1">Cell membrane</location>
        <topology evidence="1">Multi-pass membrane protein</topology>
    </subcellularLocation>
</comment>
<evidence type="ECO:0000256" key="4">
    <source>
        <dbReference type="ARBA" id="ARBA00022989"/>
    </source>
</evidence>
<reference evidence="8 9" key="1">
    <citation type="submission" date="2023-03" db="EMBL/GenBank/DDBJ databases">
        <title>High-quality genome of Scylla paramamosain provides insights in environmental adaptation.</title>
        <authorList>
            <person name="Zhang L."/>
        </authorList>
    </citation>
    <scope>NUCLEOTIDE SEQUENCE [LARGE SCALE GENOMIC DNA]</scope>
    <source>
        <strain evidence="8">LZ_2023a</strain>
        <tissue evidence="8">Muscle</tissue>
    </source>
</reference>
<protein>
    <recommendedName>
        <fullName evidence="10">Gustatory receptor</fullName>
    </recommendedName>
</protein>
<dbReference type="EMBL" id="JARAKH010000012">
    <property type="protein sequence ID" value="KAK8398801.1"/>
    <property type="molecule type" value="Genomic_DNA"/>
</dbReference>
<keyword evidence="4 7" id="KW-1133">Transmembrane helix</keyword>
<comment type="caution">
    <text evidence="8">The sequence shown here is derived from an EMBL/GenBank/DDBJ whole genome shotgun (WGS) entry which is preliminary data.</text>
</comment>
<feature type="transmembrane region" description="Helical" evidence="7">
    <location>
        <begin position="143"/>
        <end position="162"/>
    </location>
</feature>
<evidence type="ECO:0000256" key="5">
    <source>
        <dbReference type="ARBA" id="ARBA00023136"/>
    </source>
</evidence>